<reference evidence="2 3" key="1">
    <citation type="submission" date="2016-05" db="EMBL/GenBank/DDBJ databases">
        <authorList>
            <person name="Lavstsen T."/>
            <person name="Jespersen J.S."/>
        </authorList>
    </citation>
    <scope>NUCLEOTIDE SEQUENCE [LARGE SCALE GENOMIC DNA]</scope>
    <source>
        <strain evidence="2 3">SM-5815</strain>
    </source>
</reference>
<accession>A0A2W6HYK4</accession>
<protein>
    <submittedName>
        <fullName evidence="2">Uncharacterized protein</fullName>
    </submittedName>
</protein>
<sequence length="168" mass="17821">METVGNQKSLPLAFGVHRAPKDAPPQIVRQIESAAQALSVMIRAGHHKLEYVAACIGKSKSYVSRMQNGVRPIPEKLVGPLCAATGSNLLRQFLSLQAALDGICEVERLADLMRSANEEPRAAAATGRVHPGHRVQPAHDARGDRRAPVPMRGRAGQGGSPAHGYAAA</sequence>
<dbReference type="Proteomes" id="UP000249614">
    <property type="component" value="Unassembled WGS sequence"/>
</dbReference>
<dbReference type="EMBL" id="LXXM01000217">
    <property type="protein sequence ID" value="PZS88173.1"/>
    <property type="molecule type" value="Genomic_DNA"/>
</dbReference>
<dbReference type="AlphaFoldDB" id="A0A2W6HYK4"/>
<evidence type="ECO:0000313" key="2">
    <source>
        <dbReference type="EMBL" id="PZS88173.1"/>
    </source>
</evidence>
<proteinExistence type="predicted"/>
<dbReference type="RefSeq" id="WP_111113522.1">
    <property type="nucleotide sequence ID" value="NZ_JAMYCF010000006.1"/>
</dbReference>
<evidence type="ECO:0000256" key="1">
    <source>
        <dbReference type="SAM" id="MobiDB-lite"/>
    </source>
</evidence>
<feature type="region of interest" description="Disordered" evidence="1">
    <location>
        <begin position="120"/>
        <end position="168"/>
    </location>
</feature>
<organism evidence="2 3">
    <name type="scientific">Stenotrophomonas maltophilia</name>
    <name type="common">Pseudomonas maltophilia</name>
    <name type="synonym">Xanthomonas maltophilia</name>
    <dbReference type="NCBI Taxonomy" id="40324"/>
    <lineage>
        <taxon>Bacteria</taxon>
        <taxon>Pseudomonadati</taxon>
        <taxon>Pseudomonadota</taxon>
        <taxon>Gammaproteobacteria</taxon>
        <taxon>Lysobacterales</taxon>
        <taxon>Lysobacteraceae</taxon>
        <taxon>Stenotrophomonas</taxon>
        <taxon>Stenotrophomonas maltophilia group</taxon>
    </lineage>
</organism>
<name>A0A2W6HYK4_STEMA</name>
<gene>
    <name evidence="2" type="ORF">A7X83_15755</name>
</gene>
<evidence type="ECO:0000313" key="3">
    <source>
        <dbReference type="Proteomes" id="UP000249614"/>
    </source>
</evidence>
<feature type="compositionally biased region" description="Basic and acidic residues" evidence="1">
    <location>
        <begin position="137"/>
        <end position="147"/>
    </location>
</feature>
<comment type="caution">
    <text evidence="2">The sequence shown here is derived from an EMBL/GenBank/DDBJ whole genome shotgun (WGS) entry which is preliminary data.</text>
</comment>